<dbReference type="Proteomes" id="UP001195724">
    <property type="component" value="Unassembled WGS sequence"/>
</dbReference>
<name>A0ABS2SBZ1_9PSEU</name>
<comment type="caution">
    <text evidence="2">The sequence shown here is derived from an EMBL/GenBank/DDBJ whole genome shotgun (WGS) entry which is preliminary data.</text>
</comment>
<accession>A0ABS2SBZ1</accession>
<sequence>MERHQRLPRVDHDRMRREADDLFGGEDRIGGDDLWERGGG</sequence>
<evidence type="ECO:0000313" key="3">
    <source>
        <dbReference type="Proteomes" id="UP001195724"/>
    </source>
</evidence>
<evidence type="ECO:0000256" key="1">
    <source>
        <dbReference type="SAM" id="MobiDB-lite"/>
    </source>
</evidence>
<gene>
    <name evidence="2" type="ORF">JOE68_004646</name>
</gene>
<dbReference type="EMBL" id="JAFBCL010000001">
    <property type="protein sequence ID" value="MBM7813781.1"/>
    <property type="molecule type" value="Genomic_DNA"/>
</dbReference>
<evidence type="ECO:0000313" key="2">
    <source>
        <dbReference type="EMBL" id="MBM7813781.1"/>
    </source>
</evidence>
<proteinExistence type="predicted"/>
<reference evidence="2 3" key="1">
    <citation type="submission" date="2021-01" db="EMBL/GenBank/DDBJ databases">
        <title>Sequencing the genomes of 1000 actinobacteria strains.</title>
        <authorList>
            <person name="Klenk H.-P."/>
        </authorList>
    </citation>
    <scope>NUCLEOTIDE SEQUENCE [LARGE SCALE GENOMIC DNA]</scope>
    <source>
        <strain evidence="2 3">DSM 44581</strain>
    </source>
</reference>
<protein>
    <submittedName>
        <fullName evidence="2">Uncharacterized protein</fullName>
    </submittedName>
</protein>
<feature type="region of interest" description="Disordered" evidence="1">
    <location>
        <begin position="1"/>
        <end position="40"/>
    </location>
</feature>
<organism evidence="2 3">
    <name type="scientific">Saccharothrix algeriensis</name>
    <dbReference type="NCBI Taxonomy" id="173560"/>
    <lineage>
        <taxon>Bacteria</taxon>
        <taxon>Bacillati</taxon>
        <taxon>Actinomycetota</taxon>
        <taxon>Actinomycetes</taxon>
        <taxon>Pseudonocardiales</taxon>
        <taxon>Pseudonocardiaceae</taxon>
        <taxon>Saccharothrix</taxon>
    </lineage>
</organism>
<keyword evidence="3" id="KW-1185">Reference proteome</keyword>